<organism evidence="8 9">
    <name type="scientific">Globisporangium ultimum (strain ATCC 200006 / CBS 805.95 / DAOM BR144)</name>
    <name type="common">Pythium ultimum</name>
    <dbReference type="NCBI Taxonomy" id="431595"/>
    <lineage>
        <taxon>Eukaryota</taxon>
        <taxon>Sar</taxon>
        <taxon>Stramenopiles</taxon>
        <taxon>Oomycota</taxon>
        <taxon>Peronosporomycetes</taxon>
        <taxon>Pythiales</taxon>
        <taxon>Pythiaceae</taxon>
        <taxon>Globisporangium</taxon>
    </lineage>
</organism>
<feature type="transmembrane region" description="Helical" evidence="7">
    <location>
        <begin position="280"/>
        <end position="305"/>
    </location>
</feature>
<evidence type="ECO:0000256" key="5">
    <source>
        <dbReference type="ARBA" id="ARBA00023136"/>
    </source>
</evidence>
<dbReference type="VEuPathDB" id="FungiDB:PYU1_G000559"/>
<dbReference type="OMA" id="ANYRDIT"/>
<feature type="region of interest" description="Disordered" evidence="6">
    <location>
        <begin position="1"/>
        <end position="70"/>
    </location>
</feature>
<accession>K3W6G8</accession>
<feature type="compositionally biased region" description="Pro residues" evidence="6">
    <location>
        <begin position="57"/>
        <end position="66"/>
    </location>
</feature>
<dbReference type="eggNOG" id="KOG2490">
    <property type="taxonomic scope" value="Eukaryota"/>
</dbReference>
<evidence type="ECO:0000256" key="3">
    <source>
        <dbReference type="ARBA" id="ARBA00022692"/>
    </source>
</evidence>
<evidence type="ECO:0000313" key="9">
    <source>
        <dbReference type="Proteomes" id="UP000019132"/>
    </source>
</evidence>
<comment type="subcellular location">
    <subcellularLocation>
        <location evidence="1">Membrane</location>
        <topology evidence="1">Multi-pass membrane protein</topology>
    </subcellularLocation>
</comment>
<proteinExistence type="inferred from homology"/>
<reference evidence="9" key="1">
    <citation type="journal article" date="2010" name="Genome Biol.">
        <title>Genome sequence of the necrotrophic plant pathogen Pythium ultimum reveals original pathogenicity mechanisms and effector repertoire.</title>
        <authorList>
            <person name="Levesque C.A."/>
            <person name="Brouwer H."/>
            <person name="Cano L."/>
            <person name="Hamilton J.P."/>
            <person name="Holt C."/>
            <person name="Huitema E."/>
            <person name="Raffaele S."/>
            <person name="Robideau G.P."/>
            <person name="Thines M."/>
            <person name="Win J."/>
            <person name="Zerillo M.M."/>
            <person name="Beakes G.W."/>
            <person name="Boore J.L."/>
            <person name="Busam D."/>
            <person name="Dumas B."/>
            <person name="Ferriera S."/>
            <person name="Fuerstenberg S.I."/>
            <person name="Gachon C.M."/>
            <person name="Gaulin E."/>
            <person name="Govers F."/>
            <person name="Grenville-Briggs L."/>
            <person name="Horner N."/>
            <person name="Hostetler J."/>
            <person name="Jiang R.H."/>
            <person name="Johnson J."/>
            <person name="Krajaejun T."/>
            <person name="Lin H."/>
            <person name="Meijer H.J."/>
            <person name="Moore B."/>
            <person name="Morris P."/>
            <person name="Phuntmart V."/>
            <person name="Puiu D."/>
            <person name="Shetty J."/>
            <person name="Stajich J.E."/>
            <person name="Tripathy S."/>
            <person name="Wawra S."/>
            <person name="van West P."/>
            <person name="Whitty B.R."/>
            <person name="Coutinho P.M."/>
            <person name="Henrissat B."/>
            <person name="Martin F."/>
            <person name="Thomas P.D."/>
            <person name="Tyler B.M."/>
            <person name="De Vries R.P."/>
            <person name="Kamoun S."/>
            <person name="Yandell M."/>
            <person name="Tisserat N."/>
            <person name="Buell C.R."/>
        </authorList>
    </citation>
    <scope>NUCLEOTIDE SEQUENCE</scope>
    <source>
        <strain evidence="9">DAOM:BR144</strain>
    </source>
</reference>
<feature type="compositionally biased region" description="Polar residues" evidence="6">
    <location>
        <begin position="139"/>
        <end position="152"/>
    </location>
</feature>
<keyword evidence="3 7" id="KW-0812">Transmembrane</keyword>
<feature type="transmembrane region" description="Helical" evidence="7">
    <location>
        <begin position="544"/>
        <end position="564"/>
    </location>
</feature>
<reference evidence="8" key="3">
    <citation type="submission" date="2015-02" db="UniProtKB">
        <authorList>
            <consortium name="EnsemblProtists"/>
        </authorList>
    </citation>
    <scope>IDENTIFICATION</scope>
    <source>
        <strain evidence="8">DAOM BR144</strain>
    </source>
</reference>
<dbReference type="InParanoid" id="K3W6G8"/>
<dbReference type="PANTHER" id="PTHR13317:SF4">
    <property type="entry name" value="TRANSMEMBRANE ANTERIOR POSTERIOR TRANSFORMATION PROTEIN 1 HOMOLOG"/>
    <property type="match status" value="1"/>
</dbReference>
<dbReference type="GO" id="GO:0005789">
    <property type="term" value="C:endoplasmic reticulum membrane"/>
    <property type="evidence" value="ECO:0007669"/>
    <property type="project" value="TreeGrafter"/>
</dbReference>
<evidence type="ECO:0000256" key="7">
    <source>
        <dbReference type="SAM" id="Phobius"/>
    </source>
</evidence>
<feature type="transmembrane region" description="Helical" evidence="7">
    <location>
        <begin position="325"/>
        <end position="344"/>
    </location>
</feature>
<evidence type="ECO:0000256" key="1">
    <source>
        <dbReference type="ARBA" id="ARBA00004141"/>
    </source>
</evidence>
<dbReference type="EnsemblProtists" id="PYU1_T000559">
    <property type="protein sequence ID" value="PYU1_T000559"/>
    <property type="gene ID" value="PYU1_G000559"/>
</dbReference>
<evidence type="ECO:0000313" key="8">
    <source>
        <dbReference type="EnsemblProtists" id="PYU1_T000559"/>
    </source>
</evidence>
<dbReference type="AlphaFoldDB" id="K3W6G8"/>
<feature type="transmembrane region" description="Helical" evidence="7">
    <location>
        <begin position="576"/>
        <end position="601"/>
    </location>
</feature>
<evidence type="ECO:0000256" key="4">
    <source>
        <dbReference type="ARBA" id="ARBA00022989"/>
    </source>
</evidence>
<dbReference type="Proteomes" id="UP000019132">
    <property type="component" value="Unassembled WGS sequence"/>
</dbReference>
<name>K3W6G8_GLOUD</name>
<dbReference type="STRING" id="431595.K3W6G8"/>
<evidence type="ECO:0000256" key="6">
    <source>
        <dbReference type="SAM" id="MobiDB-lite"/>
    </source>
</evidence>
<feature type="region of interest" description="Disordered" evidence="6">
    <location>
        <begin position="128"/>
        <end position="166"/>
    </location>
</feature>
<keyword evidence="9" id="KW-1185">Reference proteome</keyword>
<comment type="similarity">
    <text evidence="2">Belongs to the TAPT1 family.</text>
</comment>
<dbReference type="EMBL" id="GL376636">
    <property type="status" value="NOT_ANNOTATED_CDS"/>
    <property type="molecule type" value="Genomic_DNA"/>
</dbReference>
<dbReference type="InterPro" id="IPR008010">
    <property type="entry name" value="Tatp1"/>
</dbReference>
<protein>
    <submittedName>
        <fullName evidence="8">Uncharacterized protein</fullName>
    </submittedName>
</protein>
<keyword evidence="5 7" id="KW-0472">Membrane</keyword>
<dbReference type="PANTHER" id="PTHR13317">
    <property type="entry name" value="TRANSMEMBRANE ANTERIOR POSTERIOR TRANSFORMATION PROTEIN 1 HOMOLOG"/>
    <property type="match status" value="1"/>
</dbReference>
<dbReference type="Pfam" id="PF05346">
    <property type="entry name" value="DUF747"/>
    <property type="match status" value="1"/>
</dbReference>
<sequence length="629" mass="69746">MGRTAGEDESFAGGSTVSTAIDGSDAGNFRVLQRHSSSESILRRRSKSNPTTSTSPRPTPATPTPMTPTKRAMLTNRFLSGDTGDNDVKNGITHSLSLPVAAVDAMGSTNGNAQPVARVAFLTAPPSPNDAHVLKSRSMGHSSSTNASPKVGSNSNSSSSMTAQSPLAMQRMQRLHNLQVQTDFSLPASTVIHQSPRMAASVKSDDKAVTPTLAQESHAKAIVPGTATAPSQPQPPPHAFRLSDFFYKEIFGVHDIKQTDGMHQERVQNFLVVPYNIEQLFVFGVFLALDSFLYVFTYLPLRILFACGCAVTSSFHTRVFRRTHFYDLMVAVIIFVGTLVLWRVDMSRVYHAIRGQAMIKLYVLFTMIEIFDRLFSSLGQDILDSLYYTAKYQPRRVTRMFLDFMVAIIYVVTINVAINSSNTSLLTLLISNNFAELKSCVFKKFEEQNLFQIACSDIVERFKLLLIIGLILLQSNAKDVAYGTTMVMTAEMTIDWLKHAFITKFNQIPPSVYSKFITILCRDLTGWKNEDTILDHTHHVSRRLGLVSLPLACVVLRMVMKALADAPFELGSVSGVLMTVAFFMCLAAFKALLSLVLMIYACKSGRLDDTRPKSPRAVRHLESIQRYKF</sequence>
<keyword evidence="4 7" id="KW-1133">Transmembrane helix</keyword>
<evidence type="ECO:0000256" key="2">
    <source>
        <dbReference type="ARBA" id="ARBA00008803"/>
    </source>
</evidence>
<dbReference type="HOGENOM" id="CLU_003655_4_0_1"/>
<reference evidence="9" key="2">
    <citation type="submission" date="2010-04" db="EMBL/GenBank/DDBJ databases">
        <authorList>
            <person name="Buell R."/>
            <person name="Hamilton J."/>
            <person name="Hostetler J."/>
        </authorList>
    </citation>
    <scope>NUCLEOTIDE SEQUENCE [LARGE SCALE GENOMIC DNA]</scope>
    <source>
        <strain evidence="9">DAOM:BR144</strain>
    </source>
</reference>
<feature type="transmembrane region" description="Helical" evidence="7">
    <location>
        <begin position="400"/>
        <end position="418"/>
    </location>
</feature>